<gene>
    <name evidence="4" type="ORF">TASK_LOCUS9323</name>
</gene>
<proteinExistence type="inferred from homology"/>
<dbReference type="InterPro" id="IPR042178">
    <property type="entry name" value="Serpin_sf_1"/>
</dbReference>
<dbReference type="InterPro" id="IPR042185">
    <property type="entry name" value="Serpin_sf_2"/>
</dbReference>
<dbReference type="InterPro" id="IPR023796">
    <property type="entry name" value="Serpin_dom"/>
</dbReference>
<dbReference type="Gene3D" id="2.30.39.10">
    <property type="entry name" value="Alpha-1-antitrypsin, domain 1"/>
    <property type="match status" value="1"/>
</dbReference>
<dbReference type="GO" id="GO:0005615">
    <property type="term" value="C:extracellular space"/>
    <property type="evidence" value="ECO:0007669"/>
    <property type="project" value="InterPro"/>
</dbReference>
<dbReference type="Gene3D" id="3.30.497.10">
    <property type="entry name" value="Antithrombin, subunit I, domain 2"/>
    <property type="match status" value="1"/>
</dbReference>
<dbReference type="AlphaFoldDB" id="A0A3P6Q306"/>
<feature type="domain" description="Serpin" evidence="3">
    <location>
        <begin position="30"/>
        <end position="394"/>
    </location>
</feature>
<evidence type="ECO:0000313" key="4">
    <source>
        <dbReference type="EMBL" id="VDK42819.1"/>
    </source>
</evidence>
<dbReference type="SMART" id="SM00093">
    <property type="entry name" value="SERPIN"/>
    <property type="match status" value="1"/>
</dbReference>
<dbReference type="EMBL" id="UYRS01019094">
    <property type="protein sequence ID" value="VDK42819.1"/>
    <property type="molecule type" value="Genomic_DNA"/>
</dbReference>
<comment type="similarity">
    <text evidence="1 2">Belongs to the serpin family.</text>
</comment>
<keyword evidence="5" id="KW-1185">Reference proteome</keyword>
<dbReference type="InterPro" id="IPR000215">
    <property type="entry name" value="Serpin_fam"/>
</dbReference>
<dbReference type="Pfam" id="PF00079">
    <property type="entry name" value="Serpin"/>
    <property type="match status" value="1"/>
</dbReference>
<dbReference type="OrthoDB" id="671595at2759"/>
<dbReference type="PANTHER" id="PTHR11461">
    <property type="entry name" value="SERINE PROTEASE INHIBITOR, SERPIN"/>
    <property type="match status" value="1"/>
</dbReference>
<evidence type="ECO:0000256" key="1">
    <source>
        <dbReference type="ARBA" id="ARBA00009500"/>
    </source>
</evidence>
<reference evidence="4 5" key="1">
    <citation type="submission" date="2018-11" db="EMBL/GenBank/DDBJ databases">
        <authorList>
            <consortium name="Pathogen Informatics"/>
        </authorList>
    </citation>
    <scope>NUCLEOTIDE SEQUENCE [LARGE SCALE GENOMIC DNA]</scope>
</reference>
<dbReference type="InterPro" id="IPR036186">
    <property type="entry name" value="Serpin_sf"/>
</dbReference>
<accession>A0A3P6Q306</accession>
<organism evidence="4 5">
    <name type="scientific">Taenia asiatica</name>
    <name type="common">Asian tapeworm</name>
    <dbReference type="NCBI Taxonomy" id="60517"/>
    <lineage>
        <taxon>Eukaryota</taxon>
        <taxon>Metazoa</taxon>
        <taxon>Spiralia</taxon>
        <taxon>Lophotrochozoa</taxon>
        <taxon>Platyhelminthes</taxon>
        <taxon>Cestoda</taxon>
        <taxon>Eucestoda</taxon>
        <taxon>Cyclophyllidea</taxon>
        <taxon>Taeniidae</taxon>
        <taxon>Taenia</taxon>
    </lineage>
</organism>
<evidence type="ECO:0000313" key="5">
    <source>
        <dbReference type="Proteomes" id="UP000282613"/>
    </source>
</evidence>
<sequence length="396" mass="44617">MPLRFCPFRSNFIPTFELNLTINENYFNRLVLFSRGSKKNCFVSPLSIYCGLSLAFSGSSGRSNHEIAQVLQVSKQQLKDHDSTLAHLGSHLDAVSDGDTGKTLVLANGLFLESTIEVKRLFKKALEKYFHTDSHMVDFASNAEKARKQINAWVSDHTCKKISDLMSRESIDSQTRLVLANAIYFKGTWKNVFHRDATTDWPFQTLHDGKVQVPMMSENGVYEMSRFDELSATALKIPFKFHEMLIVLPDAKDGLMELLEKIFDPNHILRFKELFDKSKYEPSRVELHLPKFKLGGVESLNMERPLSAMGLETVFNHNQADFSRITEKEKLHISSVVHQAVIEVNEEGAEAAAATGMAIAPMCLCPDFTVDHPFLFFIVTETGVPAFIGHVVNPLA</sequence>
<dbReference type="Proteomes" id="UP000282613">
    <property type="component" value="Unassembled WGS sequence"/>
</dbReference>
<name>A0A3P6Q306_TAEAS</name>
<dbReference type="SUPFAM" id="SSF56574">
    <property type="entry name" value="Serpins"/>
    <property type="match status" value="1"/>
</dbReference>
<protein>
    <recommendedName>
        <fullName evidence="3">Serpin domain-containing protein</fullName>
    </recommendedName>
</protein>
<dbReference type="InterPro" id="IPR023795">
    <property type="entry name" value="Serpin_CS"/>
</dbReference>
<dbReference type="PROSITE" id="PS00284">
    <property type="entry name" value="SERPIN"/>
    <property type="match status" value="1"/>
</dbReference>
<evidence type="ECO:0000256" key="2">
    <source>
        <dbReference type="RuleBase" id="RU000411"/>
    </source>
</evidence>
<dbReference type="GO" id="GO:0004867">
    <property type="term" value="F:serine-type endopeptidase inhibitor activity"/>
    <property type="evidence" value="ECO:0007669"/>
    <property type="project" value="InterPro"/>
</dbReference>
<evidence type="ECO:0000259" key="3">
    <source>
        <dbReference type="SMART" id="SM00093"/>
    </source>
</evidence>
<dbReference type="PANTHER" id="PTHR11461:SF211">
    <property type="entry name" value="GH10112P-RELATED"/>
    <property type="match status" value="1"/>
</dbReference>